<dbReference type="OrthoDB" id="9815577at2"/>
<keyword evidence="3" id="KW-0812">Transmembrane</keyword>
<name>A0A517R407_9PLAN</name>
<gene>
    <name evidence="4" type="primary">yqiK</name>
    <name evidence="4" type="ORF">Pan189_30200</name>
</gene>
<dbReference type="KEGG" id="svp:Pan189_30200"/>
<keyword evidence="5" id="KW-1185">Reference proteome</keyword>
<feature type="transmembrane region" description="Helical" evidence="3">
    <location>
        <begin position="20"/>
        <end position="42"/>
    </location>
</feature>
<dbReference type="Gene3D" id="3.30.479.30">
    <property type="entry name" value="Band 7 domain"/>
    <property type="match status" value="1"/>
</dbReference>
<feature type="coiled-coil region" evidence="2">
    <location>
        <begin position="413"/>
        <end position="465"/>
    </location>
</feature>
<dbReference type="RefSeq" id="WP_145364714.1">
    <property type="nucleotide sequence ID" value="NZ_CP036268.1"/>
</dbReference>
<dbReference type="InterPro" id="IPR036013">
    <property type="entry name" value="Band_7/SPFH_dom_sf"/>
</dbReference>
<comment type="subcellular location">
    <subcellularLocation>
        <location evidence="1">Endomembrane system</location>
    </subcellularLocation>
</comment>
<dbReference type="InterPro" id="IPR027705">
    <property type="entry name" value="Flotillin_fam"/>
</dbReference>
<dbReference type="EMBL" id="CP036268">
    <property type="protein sequence ID" value="QDT38625.1"/>
    <property type="molecule type" value="Genomic_DNA"/>
</dbReference>
<dbReference type="PANTHER" id="PTHR13806:SF31">
    <property type="entry name" value="FLOTILLIN-LIKE PROTEIN 1-RELATED"/>
    <property type="match status" value="1"/>
</dbReference>
<evidence type="ECO:0000256" key="3">
    <source>
        <dbReference type="SAM" id="Phobius"/>
    </source>
</evidence>
<keyword evidence="3" id="KW-0472">Membrane</keyword>
<dbReference type="GO" id="GO:0012505">
    <property type="term" value="C:endomembrane system"/>
    <property type="evidence" value="ECO:0007669"/>
    <property type="project" value="UniProtKB-SubCell"/>
</dbReference>
<reference evidence="4 5" key="1">
    <citation type="submission" date="2019-02" db="EMBL/GenBank/DDBJ databases">
        <title>Deep-cultivation of Planctomycetes and their phenomic and genomic characterization uncovers novel biology.</title>
        <authorList>
            <person name="Wiegand S."/>
            <person name="Jogler M."/>
            <person name="Boedeker C."/>
            <person name="Pinto D."/>
            <person name="Vollmers J."/>
            <person name="Rivas-Marin E."/>
            <person name="Kohn T."/>
            <person name="Peeters S.H."/>
            <person name="Heuer A."/>
            <person name="Rast P."/>
            <person name="Oberbeckmann S."/>
            <person name="Bunk B."/>
            <person name="Jeske O."/>
            <person name="Meyerdierks A."/>
            <person name="Storesund J.E."/>
            <person name="Kallscheuer N."/>
            <person name="Luecker S."/>
            <person name="Lage O.M."/>
            <person name="Pohl T."/>
            <person name="Merkel B.J."/>
            <person name="Hornburger P."/>
            <person name="Mueller R.-W."/>
            <person name="Bruemmer F."/>
            <person name="Labrenz M."/>
            <person name="Spormann A.M."/>
            <person name="Op den Camp H."/>
            <person name="Overmann J."/>
            <person name="Amann R."/>
            <person name="Jetten M.S.M."/>
            <person name="Mascher T."/>
            <person name="Medema M.H."/>
            <person name="Devos D.P."/>
            <person name="Kaster A.-K."/>
            <person name="Ovreas L."/>
            <person name="Rohde M."/>
            <person name="Galperin M.Y."/>
            <person name="Jogler C."/>
        </authorList>
    </citation>
    <scope>NUCLEOTIDE SEQUENCE [LARGE SCALE GENOMIC DNA]</scope>
    <source>
        <strain evidence="4 5">Pan189</strain>
    </source>
</reference>
<keyword evidence="3" id="KW-1133">Transmembrane helix</keyword>
<sequence length="713" mass="79589">MLSTILANLTFAQAWLETGTLVTGLVVLFVLIIGIMAVLSMFSKFYRKVGPEEAIIRSGRGGLKSATGEGIWVIPVLHMAEHMDLSVKRIEIPRKGASGLICKDNVRADIEVAFFTRVNNTREDILQVAQALGCRRASDKQALVELFDAKFSEALKTVGKHFDFVELYTEREKFKEEILRHIGTDLNGYILDDCAIDYLEQTPVEFLNPQNILDAEGIKKITDLTAREHVLSNSITREKEKTIKKQDVEASEAIYQLERQRVEAEEQQKREIASITAREEAAAKQVEEEERLRSESARIKTQQEIDVAEENRMRQTIVAAKSKERTDAVESERVKKDQQLEQTEREKVVGLADIEKEKAIEVEKRNIQDVIRERVVVERAVVEEEQRIKDTEEFATADRRKKVAVTLAEQEAQESLVKRVKEAEAERQAAEQTAEQIVVEAEAQRKSAEKEMESSKMLAEATRAQEAASGLAEAEVISAKATAKEKDGLAEASVIEKKAVAEAKGQEAKADAIQKEGTAEATVMQQKFEAEATGIEQKAEAMKLFDGVGREHEEFKLRLNKDKDIEIAAIDAQARIADFQSKIVSEALRTARIDIVGGETEFFDKIVDSIKSGKAVDRFVNNSETISDIKNTFFNGNPDYFTERLGEFVEKFNVSFEDVKDLSVSALIFDLLGRAKSDDDKSALRNILDAVRGSGDGDKKVAALGLGLADNKN</sequence>
<evidence type="ECO:0000313" key="5">
    <source>
        <dbReference type="Proteomes" id="UP000317318"/>
    </source>
</evidence>
<dbReference type="SUPFAM" id="SSF117892">
    <property type="entry name" value="Band 7/SPFH domain"/>
    <property type="match status" value="1"/>
</dbReference>
<dbReference type="GO" id="GO:0005886">
    <property type="term" value="C:plasma membrane"/>
    <property type="evidence" value="ECO:0007669"/>
    <property type="project" value="TreeGrafter"/>
</dbReference>
<keyword evidence="2" id="KW-0175">Coiled coil</keyword>
<protein>
    <submittedName>
        <fullName evidence="4">Inner membrane protein YqiK</fullName>
    </submittedName>
</protein>
<organism evidence="4 5">
    <name type="scientific">Stratiformator vulcanicus</name>
    <dbReference type="NCBI Taxonomy" id="2527980"/>
    <lineage>
        <taxon>Bacteria</taxon>
        <taxon>Pseudomonadati</taxon>
        <taxon>Planctomycetota</taxon>
        <taxon>Planctomycetia</taxon>
        <taxon>Planctomycetales</taxon>
        <taxon>Planctomycetaceae</taxon>
        <taxon>Stratiformator</taxon>
    </lineage>
</organism>
<evidence type="ECO:0000313" key="4">
    <source>
        <dbReference type="EMBL" id="QDT38625.1"/>
    </source>
</evidence>
<accession>A0A517R407</accession>
<evidence type="ECO:0000256" key="2">
    <source>
        <dbReference type="SAM" id="Coils"/>
    </source>
</evidence>
<evidence type="ECO:0000256" key="1">
    <source>
        <dbReference type="ARBA" id="ARBA00004308"/>
    </source>
</evidence>
<proteinExistence type="predicted"/>
<dbReference type="PANTHER" id="PTHR13806">
    <property type="entry name" value="FLOTILLIN-RELATED"/>
    <property type="match status" value="1"/>
</dbReference>
<dbReference type="AlphaFoldDB" id="A0A517R407"/>
<dbReference type="Proteomes" id="UP000317318">
    <property type="component" value="Chromosome"/>
</dbReference>